<dbReference type="NCBIfam" id="NF001658">
    <property type="entry name" value="PRK00423.1"/>
    <property type="match status" value="1"/>
</dbReference>
<dbReference type="Pfam" id="PF08271">
    <property type="entry name" value="Zn_Ribbon_TF"/>
    <property type="match status" value="1"/>
</dbReference>
<dbReference type="GO" id="GO:0017025">
    <property type="term" value="F:TBP-class protein binding"/>
    <property type="evidence" value="ECO:0007669"/>
    <property type="project" value="InterPro"/>
</dbReference>
<gene>
    <name evidence="7" type="primary">tfb</name>
    <name evidence="10" type="ORF">IMZ38_03675</name>
</gene>
<name>A0A7M1USH2_9CREN</name>
<dbReference type="InterPro" id="IPR013150">
    <property type="entry name" value="TFIIB_cyclin"/>
</dbReference>
<evidence type="ECO:0000256" key="3">
    <source>
        <dbReference type="ARBA" id="ARBA00022737"/>
    </source>
</evidence>
<evidence type="ECO:0000256" key="5">
    <source>
        <dbReference type="ARBA" id="ARBA00023163"/>
    </source>
</evidence>
<evidence type="ECO:0000256" key="4">
    <source>
        <dbReference type="ARBA" id="ARBA00023015"/>
    </source>
</evidence>
<dbReference type="OrthoDB" id="7429at2157"/>
<keyword evidence="3 7" id="KW-0677">Repeat</keyword>
<dbReference type="PRINTS" id="PR00685">
    <property type="entry name" value="TIFACTORIIB"/>
</dbReference>
<keyword evidence="4 7" id="KW-0805">Transcription regulation</keyword>
<dbReference type="InterPro" id="IPR036915">
    <property type="entry name" value="Cyclin-like_sf"/>
</dbReference>
<dbReference type="Pfam" id="PF00382">
    <property type="entry name" value="TFIIB"/>
    <property type="match status" value="2"/>
</dbReference>
<dbReference type="CDD" id="cd20549">
    <property type="entry name" value="CYCLIN_TFIIB_archaea_like_rpt1"/>
    <property type="match status" value="1"/>
</dbReference>
<evidence type="ECO:0000256" key="6">
    <source>
        <dbReference type="ARBA" id="ARBA00053882"/>
    </source>
</evidence>
<dbReference type="SUPFAM" id="SSF47954">
    <property type="entry name" value="Cyclin-like"/>
    <property type="match status" value="2"/>
</dbReference>
<sequence length="316" mass="35202">MEDTHVENTSVETGKESKPKPPCPHEKLVYDSEHGEYVCLETGEVVEEKIIDERPEWRAFTPEERGRRARTGGPLTTTVHDMGFATAIDYSNKDAAGRKLMGKRQELIKLRKWQARTRILTSMDRNLAQAMNELERLGDLLNLPSHVKEEAARIYREAVEKGLVRGRSIESVIAAAVYVACRELKVPRSLDEVSRHTRIGRKDIARCYRLLLRELDIKVGTTDPVDYVPRIVHALGLPGTVVKRAVELLNVAREHGVTGGKDPAGLAAAAVYVAALEVGEKRTQKEVAHVAGVTEVTVRNRYKELAKIFGLDANAV</sequence>
<dbReference type="GO" id="GO:0097550">
    <property type="term" value="C:transcription preinitiation complex"/>
    <property type="evidence" value="ECO:0007669"/>
    <property type="project" value="TreeGrafter"/>
</dbReference>
<comment type="function">
    <text evidence="6 7">Stabilizes TBP binding to an archaeal box-A promoter. Also responsible for recruiting RNA polymerase II to the pre-initiation complex (DNA-TBP-TFIIB).</text>
</comment>
<proteinExistence type="inferred from homology"/>
<dbReference type="FunFam" id="1.10.472.170:FF:000001">
    <property type="entry name" value="Transcription initiation factor IIB"/>
    <property type="match status" value="1"/>
</dbReference>
<dbReference type="EMBL" id="CP063144">
    <property type="protein sequence ID" value="QOR95006.1"/>
    <property type="molecule type" value="Genomic_DNA"/>
</dbReference>
<dbReference type="RefSeq" id="WP_193436801.1">
    <property type="nucleotide sequence ID" value="NZ_CP063144.1"/>
</dbReference>
<dbReference type="GeneID" id="59454487"/>
<feature type="region of interest" description="Disordered" evidence="8">
    <location>
        <begin position="1"/>
        <end position="24"/>
    </location>
</feature>
<dbReference type="PROSITE" id="PS00782">
    <property type="entry name" value="TFIIB"/>
    <property type="match status" value="2"/>
</dbReference>
<dbReference type="CDD" id="cd20550">
    <property type="entry name" value="CYCLIN_TFIIB_archaea_like_rpt2"/>
    <property type="match status" value="1"/>
</dbReference>
<protein>
    <recommendedName>
        <fullName evidence="2 7">Transcription initiation factor IIB</fullName>
        <shortName evidence="7">TFIIB</shortName>
    </recommendedName>
</protein>
<comment type="similarity">
    <text evidence="1 7">Belongs to the TFIIB family.</text>
</comment>
<accession>A0A7M1USH2</accession>
<dbReference type="SUPFAM" id="SSF57783">
    <property type="entry name" value="Zinc beta-ribbon"/>
    <property type="match status" value="1"/>
</dbReference>
<dbReference type="PANTHER" id="PTHR11618:SF13">
    <property type="entry name" value="TRANSCRIPTION INITIATION FACTOR IIB"/>
    <property type="match status" value="1"/>
</dbReference>
<dbReference type="Proteomes" id="UP000593766">
    <property type="component" value="Chromosome"/>
</dbReference>
<dbReference type="GO" id="GO:0003700">
    <property type="term" value="F:DNA-binding transcription factor activity"/>
    <property type="evidence" value="ECO:0007669"/>
    <property type="project" value="UniProtKB-UniRule"/>
</dbReference>
<feature type="compositionally biased region" description="Basic and acidic residues" evidence="8">
    <location>
        <begin position="13"/>
        <end position="24"/>
    </location>
</feature>
<evidence type="ECO:0000256" key="1">
    <source>
        <dbReference type="ARBA" id="ARBA00010857"/>
    </source>
</evidence>
<feature type="domain" description="Cyclin-like" evidence="9">
    <location>
        <begin position="226"/>
        <end position="307"/>
    </location>
</feature>
<reference evidence="10 11" key="1">
    <citation type="submission" date="2020-10" db="EMBL/GenBank/DDBJ databases">
        <title>Complete genome sequence of Thermosphaera aggregans strain 3507.</title>
        <authorList>
            <person name="Zayulina K.S."/>
            <person name="Elcheninov A.G."/>
            <person name="Toshchakov S.V."/>
            <person name="Kublanov I.V."/>
            <person name="Kochetkova T.V."/>
        </authorList>
    </citation>
    <scope>NUCLEOTIDE SEQUENCE [LARGE SCALE GENOMIC DNA]</scope>
    <source>
        <strain evidence="10 11">3507</strain>
    </source>
</reference>
<dbReference type="AlphaFoldDB" id="A0A7M1USH2"/>
<keyword evidence="11" id="KW-1185">Reference proteome</keyword>
<feature type="repeat" description="2" evidence="7">
    <location>
        <begin position="226"/>
        <end position="307"/>
    </location>
</feature>
<evidence type="ECO:0000259" key="9">
    <source>
        <dbReference type="SMART" id="SM00385"/>
    </source>
</evidence>
<dbReference type="KEGG" id="tcs:IMZ38_03675"/>
<dbReference type="InterPro" id="IPR000812">
    <property type="entry name" value="TFIIB"/>
</dbReference>
<evidence type="ECO:0000256" key="7">
    <source>
        <dbReference type="HAMAP-Rule" id="MF_00383"/>
    </source>
</evidence>
<comment type="caution">
    <text evidence="7">Lacks conserved residue(s) required for the propagation of feature annotation.</text>
</comment>
<dbReference type="FunFam" id="1.10.472.10:FF:000023">
    <property type="entry name" value="Transcription initiation factor IIB"/>
    <property type="match status" value="1"/>
</dbReference>
<dbReference type="PANTHER" id="PTHR11618">
    <property type="entry name" value="TRANSCRIPTION INITIATION FACTOR IIB-RELATED"/>
    <property type="match status" value="1"/>
</dbReference>
<dbReference type="InterPro" id="IPR013137">
    <property type="entry name" value="Znf_TFIIB"/>
</dbReference>
<dbReference type="GO" id="GO:0070897">
    <property type="term" value="P:transcription preinitiation complex assembly"/>
    <property type="evidence" value="ECO:0007669"/>
    <property type="project" value="InterPro"/>
</dbReference>
<dbReference type="InterPro" id="IPR013763">
    <property type="entry name" value="Cyclin-like_dom"/>
</dbReference>
<evidence type="ECO:0000313" key="10">
    <source>
        <dbReference type="EMBL" id="QOR95006.1"/>
    </source>
</evidence>
<dbReference type="InterPro" id="IPR023484">
    <property type="entry name" value="TFIIB_arc"/>
</dbReference>
<feature type="domain" description="Cyclin-like" evidence="9">
    <location>
        <begin position="132"/>
        <end position="213"/>
    </location>
</feature>
<dbReference type="Gene3D" id="1.10.472.170">
    <property type="match status" value="1"/>
</dbReference>
<evidence type="ECO:0000313" key="11">
    <source>
        <dbReference type="Proteomes" id="UP000593766"/>
    </source>
</evidence>
<evidence type="ECO:0000256" key="2">
    <source>
        <dbReference type="ARBA" id="ARBA00013932"/>
    </source>
</evidence>
<keyword evidence="5 7" id="KW-0804">Transcription</keyword>
<evidence type="ECO:0000256" key="8">
    <source>
        <dbReference type="SAM" id="MobiDB-lite"/>
    </source>
</evidence>
<organism evidence="10 11">
    <name type="scientific">Thermosphaera chiliense</name>
    <dbReference type="NCBI Taxonomy" id="3402707"/>
    <lineage>
        <taxon>Archaea</taxon>
        <taxon>Thermoproteota</taxon>
        <taxon>Thermoprotei</taxon>
        <taxon>Desulfurococcales</taxon>
        <taxon>Desulfurococcaceae</taxon>
        <taxon>Thermosphaera</taxon>
    </lineage>
</organism>
<feature type="repeat" description="1" evidence="7">
    <location>
        <begin position="132"/>
        <end position="215"/>
    </location>
</feature>
<dbReference type="SMART" id="SM00385">
    <property type="entry name" value="CYCLIN"/>
    <property type="match status" value="2"/>
</dbReference>
<dbReference type="HAMAP" id="MF_00383">
    <property type="entry name" value="TF2B_arch"/>
    <property type="match status" value="1"/>
</dbReference>
<dbReference type="InterPro" id="IPR023486">
    <property type="entry name" value="TFIIB_CS"/>
</dbReference>
<dbReference type="Gene3D" id="1.10.472.10">
    <property type="entry name" value="Cyclin-like"/>
    <property type="match status" value="1"/>
</dbReference>